<sequence length="57" mass="6807">MRKELDDALTLYEGMNEAGRRHWRERAVPSIRFADDAERELFLENLGRIDRGEETRD</sequence>
<comment type="caution">
    <text evidence="1">The sequence shown here is derived from an EMBL/GenBank/DDBJ whole genome shotgun (WGS) entry which is preliminary data.</text>
</comment>
<organism evidence="1 2">
    <name type="scientific">Tectimicrobiota bacterium</name>
    <dbReference type="NCBI Taxonomy" id="2528274"/>
    <lineage>
        <taxon>Bacteria</taxon>
        <taxon>Pseudomonadati</taxon>
        <taxon>Nitrospinota/Tectimicrobiota group</taxon>
        <taxon>Candidatus Tectimicrobiota</taxon>
    </lineage>
</organism>
<dbReference type="AlphaFoldDB" id="A0A932I273"/>
<name>A0A932I273_UNCTE</name>
<proteinExistence type="predicted"/>
<dbReference type="Proteomes" id="UP000782312">
    <property type="component" value="Unassembled WGS sequence"/>
</dbReference>
<evidence type="ECO:0000313" key="1">
    <source>
        <dbReference type="EMBL" id="MBI3128417.1"/>
    </source>
</evidence>
<evidence type="ECO:0000313" key="2">
    <source>
        <dbReference type="Proteomes" id="UP000782312"/>
    </source>
</evidence>
<reference evidence="1" key="1">
    <citation type="submission" date="2020-07" db="EMBL/GenBank/DDBJ databases">
        <title>Huge and variable diversity of episymbiotic CPR bacteria and DPANN archaea in groundwater ecosystems.</title>
        <authorList>
            <person name="He C.Y."/>
            <person name="Keren R."/>
            <person name="Whittaker M."/>
            <person name="Farag I.F."/>
            <person name="Doudna J."/>
            <person name="Cate J.H.D."/>
            <person name="Banfield J.F."/>
        </authorList>
    </citation>
    <scope>NUCLEOTIDE SEQUENCE</scope>
    <source>
        <strain evidence="1">NC_groundwater_763_Ag_S-0.2um_68_21</strain>
    </source>
</reference>
<accession>A0A932I273</accession>
<protein>
    <submittedName>
        <fullName evidence="1">Uncharacterized protein</fullName>
    </submittedName>
</protein>
<gene>
    <name evidence="1" type="ORF">HYZ11_12495</name>
</gene>
<dbReference type="EMBL" id="JACPUR010000030">
    <property type="protein sequence ID" value="MBI3128417.1"/>
    <property type="molecule type" value="Genomic_DNA"/>
</dbReference>